<evidence type="ECO:0000256" key="6">
    <source>
        <dbReference type="ARBA" id="ARBA00022617"/>
    </source>
</evidence>
<evidence type="ECO:0000256" key="7">
    <source>
        <dbReference type="ARBA" id="ARBA00022723"/>
    </source>
</evidence>
<evidence type="ECO:0000256" key="8">
    <source>
        <dbReference type="ARBA" id="ARBA00022824"/>
    </source>
</evidence>
<evidence type="ECO:0000256" key="15">
    <source>
        <dbReference type="PIRSR" id="PIRSR602401-1"/>
    </source>
</evidence>
<feature type="binding site" description="axial binding residue" evidence="15">
    <location>
        <position position="462"/>
    </location>
    <ligand>
        <name>heme</name>
        <dbReference type="ChEBI" id="CHEBI:30413"/>
    </ligand>
    <ligandPart>
        <name>Fe</name>
        <dbReference type="ChEBI" id="CHEBI:18248"/>
    </ligandPart>
</feature>
<dbReference type="InterPro" id="IPR002401">
    <property type="entry name" value="Cyt_P450_E_grp-I"/>
</dbReference>
<dbReference type="EC" id="1.14.14.1" evidence="5"/>
<dbReference type="GO" id="GO:0005506">
    <property type="term" value="F:iron ion binding"/>
    <property type="evidence" value="ECO:0007669"/>
    <property type="project" value="InterPro"/>
</dbReference>
<dbReference type="GO" id="GO:0005789">
    <property type="term" value="C:endoplasmic reticulum membrane"/>
    <property type="evidence" value="ECO:0007669"/>
    <property type="project" value="UniProtKB-SubCell"/>
</dbReference>
<keyword evidence="8" id="KW-0256">Endoplasmic reticulum</keyword>
<keyword evidence="6 15" id="KW-0349">Heme</keyword>
<keyword evidence="17" id="KW-1133">Transmembrane helix</keyword>
<evidence type="ECO:0000256" key="10">
    <source>
        <dbReference type="ARBA" id="ARBA00023002"/>
    </source>
</evidence>
<evidence type="ECO:0000256" key="5">
    <source>
        <dbReference type="ARBA" id="ARBA00012109"/>
    </source>
</evidence>
<dbReference type="GO" id="GO:0016712">
    <property type="term" value="F:oxidoreductase activity, acting on paired donors, with incorporation or reduction of molecular oxygen, reduced flavin or flavoprotein as one donor, and incorporation of one atom of oxygen"/>
    <property type="evidence" value="ECO:0007669"/>
    <property type="project" value="UniProtKB-EC"/>
</dbReference>
<evidence type="ECO:0000256" key="14">
    <source>
        <dbReference type="ARBA" id="ARBA00047827"/>
    </source>
</evidence>
<evidence type="ECO:0000313" key="18">
    <source>
        <dbReference type="EMBL" id="CAH2259709.1"/>
    </source>
</evidence>
<comment type="catalytic activity">
    <reaction evidence="14">
        <text>an organic molecule + reduced [NADPH--hemoprotein reductase] + O2 = an alcohol + oxidized [NADPH--hemoprotein reductase] + H2O + H(+)</text>
        <dbReference type="Rhea" id="RHEA:17149"/>
        <dbReference type="Rhea" id="RHEA-COMP:11964"/>
        <dbReference type="Rhea" id="RHEA-COMP:11965"/>
        <dbReference type="ChEBI" id="CHEBI:15377"/>
        <dbReference type="ChEBI" id="CHEBI:15378"/>
        <dbReference type="ChEBI" id="CHEBI:15379"/>
        <dbReference type="ChEBI" id="CHEBI:30879"/>
        <dbReference type="ChEBI" id="CHEBI:57618"/>
        <dbReference type="ChEBI" id="CHEBI:58210"/>
        <dbReference type="ChEBI" id="CHEBI:142491"/>
        <dbReference type="EC" id="1.14.14.1"/>
    </reaction>
</comment>
<keyword evidence="11 15" id="KW-0408">Iron</keyword>
<dbReference type="InterPro" id="IPR036396">
    <property type="entry name" value="Cyt_P450_sf"/>
</dbReference>
<evidence type="ECO:0000256" key="13">
    <source>
        <dbReference type="ARBA" id="ARBA00023136"/>
    </source>
</evidence>
<protein>
    <recommendedName>
        <fullName evidence="5">unspecific monooxygenase</fullName>
        <ecNumber evidence="5">1.14.14.1</ecNumber>
    </recommendedName>
</protein>
<dbReference type="FunFam" id="1.10.630.10:FF:000042">
    <property type="entry name" value="Cytochrome P450"/>
    <property type="match status" value="1"/>
</dbReference>
<evidence type="ECO:0000256" key="17">
    <source>
        <dbReference type="SAM" id="Phobius"/>
    </source>
</evidence>
<reference evidence="18" key="1">
    <citation type="submission" date="2022-03" db="EMBL/GenBank/DDBJ databases">
        <authorList>
            <person name="Lindestad O."/>
        </authorList>
    </citation>
    <scope>NUCLEOTIDE SEQUENCE</scope>
</reference>
<name>A0A8S4S7N8_9NEOP</name>
<dbReference type="GO" id="GO:0020037">
    <property type="term" value="F:heme binding"/>
    <property type="evidence" value="ECO:0007669"/>
    <property type="project" value="InterPro"/>
</dbReference>
<evidence type="ECO:0000256" key="16">
    <source>
        <dbReference type="RuleBase" id="RU000461"/>
    </source>
</evidence>
<evidence type="ECO:0000256" key="2">
    <source>
        <dbReference type="ARBA" id="ARBA00004174"/>
    </source>
</evidence>
<comment type="cofactor">
    <cofactor evidence="1 15">
        <name>heme</name>
        <dbReference type="ChEBI" id="CHEBI:30413"/>
    </cofactor>
</comment>
<comment type="similarity">
    <text evidence="4 16">Belongs to the cytochrome P450 family.</text>
</comment>
<dbReference type="SUPFAM" id="SSF48264">
    <property type="entry name" value="Cytochrome P450"/>
    <property type="match status" value="1"/>
</dbReference>
<dbReference type="InterPro" id="IPR017972">
    <property type="entry name" value="Cyt_P450_CS"/>
</dbReference>
<dbReference type="PANTHER" id="PTHR24292">
    <property type="entry name" value="CYTOCHROME P450"/>
    <property type="match status" value="1"/>
</dbReference>
<evidence type="ECO:0000256" key="1">
    <source>
        <dbReference type="ARBA" id="ARBA00001971"/>
    </source>
</evidence>
<evidence type="ECO:0000313" key="19">
    <source>
        <dbReference type="Proteomes" id="UP000838756"/>
    </source>
</evidence>
<dbReference type="PRINTS" id="PR00385">
    <property type="entry name" value="P450"/>
</dbReference>
<dbReference type="PROSITE" id="PS00086">
    <property type="entry name" value="CYTOCHROME_P450"/>
    <property type="match status" value="1"/>
</dbReference>
<sequence length="519" mass="59765">MNALCLFSTIVFSLLCILYYLISKKRNYWKKRKVPHLKPSIFFGNYKDYITLRKYSPKITQEICQNFPDSPYVGVYYGTEPALVIQDPEMIKLVLAKDFYYFNSREVADHTHKELITQNMFFTGGDRWKVLRQNLTALFSSAKLKNMFYLIENCATQLEKVIDEDLKSSKTNVIEIKSLLSRYTMDCIGSCAFGVDTGTLAGKDMHRNPFTIMGDKLFDITISGALKMIGRAMWPAAFYAFGLKWFGDDIVKFFDRLLKGVFADRSYKQSSRNDFVDFVLGWKQKNNLIGDSVKNFKTGMKSTIALEVNDDLLVAQCILFFAAGFETTATTTAFTFYELAKHPSAQARVIEEVTDYFDRHNGKVEYECINEMPYLQACIDETLRLYPVLGNLTREVVETYTLPTGLRLEKGDRIHIPVYHIHHSPQNFPEPEEFRPERFYGAEKQAIKQFTYIPFGEGPRICMGLRFARMPIVAGLLTILKKYRVELADDMPRNIKFQPRSFVTQPMGGISLKFIAHQA</sequence>
<gene>
    <name evidence="18" type="primary">jg24307</name>
    <name evidence="18" type="ORF">PAEG_LOCUS23627</name>
</gene>
<proteinExistence type="inferred from homology"/>
<keyword evidence="19" id="KW-1185">Reference proteome</keyword>
<organism evidence="18 19">
    <name type="scientific">Pararge aegeria aegeria</name>
    <dbReference type="NCBI Taxonomy" id="348720"/>
    <lineage>
        <taxon>Eukaryota</taxon>
        <taxon>Metazoa</taxon>
        <taxon>Ecdysozoa</taxon>
        <taxon>Arthropoda</taxon>
        <taxon>Hexapoda</taxon>
        <taxon>Insecta</taxon>
        <taxon>Pterygota</taxon>
        <taxon>Neoptera</taxon>
        <taxon>Endopterygota</taxon>
        <taxon>Lepidoptera</taxon>
        <taxon>Glossata</taxon>
        <taxon>Ditrysia</taxon>
        <taxon>Papilionoidea</taxon>
        <taxon>Nymphalidae</taxon>
        <taxon>Satyrinae</taxon>
        <taxon>Satyrini</taxon>
        <taxon>Parargina</taxon>
        <taxon>Pararge</taxon>
    </lineage>
</organism>
<keyword evidence="7 15" id="KW-0479">Metal-binding</keyword>
<evidence type="ECO:0000256" key="4">
    <source>
        <dbReference type="ARBA" id="ARBA00010617"/>
    </source>
</evidence>
<comment type="caution">
    <text evidence="18">The sequence shown here is derived from an EMBL/GenBank/DDBJ whole genome shotgun (WGS) entry which is preliminary data.</text>
</comment>
<dbReference type="OrthoDB" id="2789670at2759"/>
<dbReference type="InterPro" id="IPR050476">
    <property type="entry name" value="Insect_CytP450_Detox"/>
</dbReference>
<keyword evidence="10 16" id="KW-0560">Oxidoreductase</keyword>
<dbReference type="Pfam" id="PF00067">
    <property type="entry name" value="p450"/>
    <property type="match status" value="1"/>
</dbReference>
<dbReference type="PRINTS" id="PR00463">
    <property type="entry name" value="EP450I"/>
</dbReference>
<dbReference type="Proteomes" id="UP000838756">
    <property type="component" value="Unassembled WGS sequence"/>
</dbReference>
<dbReference type="Gene3D" id="1.10.630.10">
    <property type="entry name" value="Cytochrome P450"/>
    <property type="match status" value="1"/>
</dbReference>
<dbReference type="InterPro" id="IPR001128">
    <property type="entry name" value="Cyt_P450"/>
</dbReference>
<evidence type="ECO:0000256" key="11">
    <source>
        <dbReference type="ARBA" id="ARBA00023004"/>
    </source>
</evidence>
<dbReference type="EMBL" id="CAKXAJ010026153">
    <property type="protein sequence ID" value="CAH2259709.1"/>
    <property type="molecule type" value="Genomic_DNA"/>
</dbReference>
<keyword evidence="13 17" id="KW-0472">Membrane</keyword>
<keyword evidence="9" id="KW-0492">Microsome</keyword>
<dbReference type="CDD" id="cd11056">
    <property type="entry name" value="CYP6-like"/>
    <property type="match status" value="1"/>
</dbReference>
<evidence type="ECO:0000256" key="9">
    <source>
        <dbReference type="ARBA" id="ARBA00022848"/>
    </source>
</evidence>
<dbReference type="AlphaFoldDB" id="A0A8S4S7N8"/>
<evidence type="ECO:0000256" key="3">
    <source>
        <dbReference type="ARBA" id="ARBA00004406"/>
    </source>
</evidence>
<keyword evidence="17" id="KW-0812">Transmembrane</keyword>
<comment type="subcellular location">
    <subcellularLocation>
        <location evidence="3">Endoplasmic reticulum membrane</location>
        <topology evidence="3">Peripheral membrane protein</topology>
    </subcellularLocation>
    <subcellularLocation>
        <location evidence="2">Microsome membrane</location>
        <topology evidence="2">Peripheral membrane protein</topology>
    </subcellularLocation>
</comment>
<dbReference type="PANTHER" id="PTHR24292:SF45">
    <property type="entry name" value="CYTOCHROME P450 6G1-RELATED"/>
    <property type="match status" value="1"/>
</dbReference>
<keyword evidence="12 16" id="KW-0503">Monooxygenase</keyword>
<accession>A0A8S4S7N8</accession>
<feature type="transmembrane region" description="Helical" evidence="17">
    <location>
        <begin position="6"/>
        <end position="22"/>
    </location>
</feature>
<evidence type="ECO:0000256" key="12">
    <source>
        <dbReference type="ARBA" id="ARBA00023033"/>
    </source>
</evidence>